<dbReference type="EMBL" id="BMFR01000024">
    <property type="protein sequence ID" value="GGG86835.1"/>
    <property type="molecule type" value="Genomic_DNA"/>
</dbReference>
<evidence type="ECO:0008006" key="3">
    <source>
        <dbReference type="Google" id="ProtNLM"/>
    </source>
</evidence>
<dbReference type="Proteomes" id="UP000622860">
    <property type="component" value="Unassembled WGS sequence"/>
</dbReference>
<accession>A0A917MB95</accession>
<dbReference type="RefSeq" id="WP_188456744.1">
    <property type="nucleotide sequence ID" value="NZ_BMFR01000024.1"/>
</dbReference>
<dbReference type="InterPro" id="IPR053154">
    <property type="entry name" value="c-di-AMP_regulator"/>
</dbReference>
<protein>
    <recommendedName>
        <fullName evidence="3">YbbR-like domain-containing protein YbbR</fullName>
    </recommendedName>
</protein>
<dbReference type="PANTHER" id="PTHR37804">
    <property type="entry name" value="CDAA REGULATORY PROTEIN CDAR"/>
    <property type="match status" value="1"/>
</dbReference>
<organism evidence="1 2">
    <name type="scientific">Virgibacillus oceani</name>
    <dbReference type="NCBI Taxonomy" id="1479511"/>
    <lineage>
        <taxon>Bacteria</taxon>
        <taxon>Bacillati</taxon>
        <taxon>Bacillota</taxon>
        <taxon>Bacilli</taxon>
        <taxon>Bacillales</taxon>
        <taxon>Bacillaceae</taxon>
        <taxon>Virgibacillus</taxon>
    </lineage>
</organism>
<gene>
    <name evidence="1" type="ORF">GCM10011398_35810</name>
</gene>
<dbReference type="PANTHER" id="PTHR37804:SF1">
    <property type="entry name" value="CDAA REGULATORY PROTEIN CDAR"/>
    <property type="match status" value="1"/>
</dbReference>
<dbReference type="Gene3D" id="2.170.120.40">
    <property type="entry name" value="YbbR-like domain"/>
    <property type="match status" value="2"/>
</dbReference>
<evidence type="ECO:0000313" key="2">
    <source>
        <dbReference type="Proteomes" id="UP000622860"/>
    </source>
</evidence>
<dbReference type="Gene3D" id="2.170.120.30">
    <property type="match status" value="2"/>
</dbReference>
<dbReference type="Pfam" id="PF07949">
    <property type="entry name" value="YbbR"/>
    <property type="match status" value="3"/>
</dbReference>
<reference evidence="1" key="2">
    <citation type="submission" date="2020-09" db="EMBL/GenBank/DDBJ databases">
        <authorList>
            <person name="Sun Q."/>
            <person name="Zhou Y."/>
        </authorList>
    </citation>
    <scope>NUCLEOTIDE SEQUENCE</scope>
    <source>
        <strain evidence="1">CGMCC 1.12754</strain>
    </source>
</reference>
<proteinExistence type="predicted"/>
<evidence type="ECO:0000313" key="1">
    <source>
        <dbReference type="EMBL" id="GGG86835.1"/>
    </source>
</evidence>
<dbReference type="AlphaFoldDB" id="A0A917MB95"/>
<sequence length="408" mass="44852">MDNWFKSKWFVRAVSLAFAIVLFIFVNGTINNEGDDKRFELPGTSSDLQTVKDVPVDIRIDKNFVVSGVPEFVDVTFEGSESDLATTVKQKSFDIYVDLQGLGEGEHSVEIQYEDVPDDLQVYIEPKTIDVVIEERASKEFTVNVDYINMDQLPEGYEIGEAEVNPSTVTITSSKSVVEQIAIVKVFVDVKDLTEPINNREVPVNVYDSQGNELNVNVEPQNVEVSADVDNPSKTVPVSVATKGKLPEGYSLTTISTDTEEVEVFATNEVLADIKEISTKDINLSEITESGTMDVGLELPDGATIPDKETIEVTVELEQTKTIEDIPVEVQNTNDGQEVSFVEPESPSMNITAIGDQKDVSKLSAEDVTLTVDVEGLKSGEHTIPITIKGPENITYESEFGEITVRIA</sequence>
<reference evidence="1" key="1">
    <citation type="journal article" date="2014" name="Int. J. Syst. Evol. Microbiol.">
        <title>Complete genome sequence of Corynebacterium casei LMG S-19264T (=DSM 44701T), isolated from a smear-ripened cheese.</title>
        <authorList>
            <consortium name="US DOE Joint Genome Institute (JGI-PGF)"/>
            <person name="Walter F."/>
            <person name="Albersmeier A."/>
            <person name="Kalinowski J."/>
            <person name="Ruckert C."/>
        </authorList>
    </citation>
    <scope>NUCLEOTIDE SEQUENCE</scope>
    <source>
        <strain evidence="1">CGMCC 1.12754</strain>
    </source>
</reference>
<keyword evidence="2" id="KW-1185">Reference proteome</keyword>
<name>A0A917MB95_9BACI</name>
<comment type="caution">
    <text evidence="1">The sequence shown here is derived from an EMBL/GenBank/DDBJ whole genome shotgun (WGS) entry which is preliminary data.</text>
</comment>
<dbReference type="InterPro" id="IPR012505">
    <property type="entry name" value="YbbR"/>
</dbReference>